<dbReference type="InterPro" id="IPR043128">
    <property type="entry name" value="Rev_trsase/Diguanyl_cyclase"/>
</dbReference>
<dbReference type="PROSITE" id="PS50839">
    <property type="entry name" value="CHASE"/>
    <property type="match status" value="1"/>
</dbReference>
<proteinExistence type="predicted"/>
<feature type="region of interest" description="Disordered" evidence="5">
    <location>
        <begin position="504"/>
        <end position="531"/>
    </location>
</feature>
<dbReference type="Proteomes" id="UP000587070">
    <property type="component" value="Unassembled WGS sequence"/>
</dbReference>
<evidence type="ECO:0000256" key="3">
    <source>
        <dbReference type="ARBA" id="ARBA00022989"/>
    </source>
</evidence>
<feature type="transmembrane region" description="Helical" evidence="6">
    <location>
        <begin position="12"/>
        <end position="32"/>
    </location>
</feature>
<evidence type="ECO:0000256" key="5">
    <source>
        <dbReference type="SAM" id="MobiDB-lite"/>
    </source>
</evidence>
<dbReference type="InterPro" id="IPR000160">
    <property type="entry name" value="GGDEF_dom"/>
</dbReference>
<evidence type="ECO:0000259" key="7">
    <source>
        <dbReference type="PROSITE" id="PS50839"/>
    </source>
</evidence>
<feature type="domain" description="CHASE" evidence="7">
    <location>
        <begin position="139"/>
        <end position="233"/>
    </location>
</feature>
<dbReference type="EMBL" id="JACIGE010000002">
    <property type="protein sequence ID" value="MBB4246268.1"/>
    <property type="molecule type" value="Genomic_DNA"/>
</dbReference>
<keyword evidence="4 6" id="KW-0472">Membrane</keyword>
<dbReference type="SMART" id="SM00267">
    <property type="entry name" value="GGDEF"/>
    <property type="match status" value="1"/>
</dbReference>
<feature type="domain" description="GGDEF" evidence="8">
    <location>
        <begin position="375"/>
        <end position="508"/>
    </location>
</feature>
<keyword evidence="10" id="KW-1185">Reference proteome</keyword>
<comment type="subcellular location">
    <subcellularLocation>
        <location evidence="1">Membrane</location>
    </subcellularLocation>
</comment>
<dbReference type="PANTHER" id="PTHR46663">
    <property type="entry name" value="DIGUANYLATE CYCLASE DGCT-RELATED"/>
    <property type="match status" value="1"/>
</dbReference>
<dbReference type="PANTHER" id="PTHR46663:SF2">
    <property type="entry name" value="GGDEF DOMAIN-CONTAINING PROTEIN"/>
    <property type="match status" value="1"/>
</dbReference>
<dbReference type="Gene3D" id="3.30.70.270">
    <property type="match status" value="1"/>
</dbReference>
<evidence type="ECO:0000256" key="4">
    <source>
        <dbReference type="ARBA" id="ARBA00023136"/>
    </source>
</evidence>
<name>A0A840G6B4_RHOTE</name>
<evidence type="ECO:0000256" key="1">
    <source>
        <dbReference type="ARBA" id="ARBA00004370"/>
    </source>
</evidence>
<accession>A0A840G6B4</accession>
<dbReference type="SUPFAM" id="SSF55073">
    <property type="entry name" value="Nucleotide cyclase"/>
    <property type="match status" value="1"/>
</dbReference>
<keyword evidence="3 6" id="KW-1133">Transmembrane helix</keyword>
<dbReference type="SMART" id="SM01079">
    <property type="entry name" value="CHASE"/>
    <property type="match status" value="1"/>
</dbReference>
<dbReference type="RefSeq" id="WP_184414909.1">
    <property type="nucleotide sequence ID" value="NZ_JACIGE010000002.1"/>
</dbReference>
<dbReference type="PROSITE" id="PS50887">
    <property type="entry name" value="GGDEF"/>
    <property type="match status" value="1"/>
</dbReference>
<comment type="caution">
    <text evidence="9">The sequence shown here is derived from an EMBL/GenBank/DDBJ whole genome shotgun (WGS) entry which is preliminary data.</text>
</comment>
<dbReference type="InterPro" id="IPR052163">
    <property type="entry name" value="DGC-Regulatory_Protein"/>
</dbReference>
<sequence length="531" mass="58016">MPRSHQRGQQWHLVLAVVLWALASLAVFGFIVQRDLGRNEREFSAYGETLQTQLRDKLRANEAVLYGFASFLGARHASEQAAASYAASVLERYPHIYQLEIVARVARQEVPRLIGRMQRAGHSDFGLRGFSPEGELRALPSNEREFYYPVVFTAPTTEYSEKILGLDISARKTVIEGLLLSERQGVAVSSETFRLLEGDLGYIIFRPVISSKLDQLNAASPRYALLVVRAVDLVPPRAALLPAVRHTLFLRGNFTAVSNEAELFDLAAKPADTLSALLLPRLKFDREVEDFSQPVHLTLERQLRLSDFDLGALTVSAVASALSAALLFAFLRTQTQLRQQIEFLALYDTLTGLPNRLLLLGHLKKTVALAQRQQSQVAVLFVDLDEFKPVNDSHGHAAGDTLLQTVARRLQDSIRNCDIAARLGGDEFVVVLSDIRKDKDALNVADKILKTLAEPALIGEKSVPVSASIGIAIFPTDGSTPEELLSAADQAMYAAKGGGKGSLGRCGNLDDSPPANSSPRLAGWTAGTPLC</sequence>
<dbReference type="Pfam" id="PF00990">
    <property type="entry name" value="GGDEF"/>
    <property type="match status" value="1"/>
</dbReference>
<dbReference type="CDD" id="cd01949">
    <property type="entry name" value="GGDEF"/>
    <property type="match status" value="1"/>
</dbReference>
<dbReference type="Pfam" id="PF03924">
    <property type="entry name" value="CHASE"/>
    <property type="match status" value="1"/>
</dbReference>
<dbReference type="GO" id="GO:0016020">
    <property type="term" value="C:membrane"/>
    <property type="evidence" value="ECO:0007669"/>
    <property type="project" value="UniProtKB-SubCell"/>
</dbReference>
<dbReference type="InterPro" id="IPR006189">
    <property type="entry name" value="CHASE_dom"/>
</dbReference>
<keyword evidence="2 6" id="KW-0812">Transmembrane</keyword>
<evidence type="ECO:0000313" key="9">
    <source>
        <dbReference type="EMBL" id="MBB4246268.1"/>
    </source>
</evidence>
<dbReference type="InterPro" id="IPR029787">
    <property type="entry name" value="Nucleotide_cyclase"/>
</dbReference>
<organism evidence="9 10">
    <name type="scientific">Rhodocyclus tenuis</name>
    <name type="common">Rhodospirillum tenue</name>
    <dbReference type="NCBI Taxonomy" id="1066"/>
    <lineage>
        <taxon>Bacteria</taxon>
        <taxon>Pseudomonadati</taxon>
        <taxon>Pseudomonadota</taxon>
        <taxon>Betaproteobacteria</taxon>
        <taxon>Rhodocyclales</taxon>
        <taxon>Rhodocyclaceae</taxon>
        <taxon>Rhodocyclus</taxon>
    </lineage>
</organism>
<reference evidence="9 10" key="1">
    <citation type="submission" date="2020-08" db="EMBL/GenBank/DDBJ databases">
        <title>Genome sequencing of Purple Non-Sulfur Bacteria from various extreme environments.</title>
        <authorList>
            <person name="Mayer M."/>
        </authorList>
    </citation>
    <scope>NUCLEOTIDE SEQUENCE [LARGE SCALE GENOMIC DNA]</scope>
    <source>
        <strain evidence="9 10">2761</strain>
    </source>
</reference>
<feature type="transmembrane region" description="Helical" evidence="6">
    <location>
        <begin position="310"/>
        <end position="331"/>
    </location>
</feature>
<evidence type="ECO:0000256" key="2">
    <source>
        <dbReference type="ARBA" id="ARBA00022692"/>
    </source>
</evidence>
<protein>
    <submittedName>
        <fullName evidence="9">Diguanylate cyclase (GGDEF)-like protein</fullName>
    </submittedName>
</protein>
<gene>
    <name evidence="9" type="ORF">GGD90_000625</name>
</gene>
<dbReference type="InterPro" id="IPR042240">
    <property type="entry name" value="CHASE_sf"/>
</dbReference>
<dbReference type="NCBIfam" id="TIGR00254">
    <property type="entry name" value="GGDEF"/>
    <property type="match status" value="1"/>
</dbReference>
<dbReference type="AlphaFoldDB" id="A0A840G6B4"/>
<evidence type="ECO:0000256" key="6">
    <source>
        <dbReference type="SAM" id="Phobius"/>
    </source>
</evidence>
<dbReference type="Gene3D" id="3.30.450.350">
    <property type="entry name" value="CHASE domain"/>
    <property type="match status" value="1"/>
</dbReference>
<dbReference type="GO" id="GO:0007165">
    <property type="term" value="P:signal transduction"/>
    <property type="evidence" value="ECO:0007669"/>
    <property type="project" value="UniProtKB-ARBA"/>
</dbReference>
<evidence type="ECO:0000259" key="8">
    <source>
        <dbReference type="PROSITE" id="PS50887"/>
    </source>
</evidence>
<dbReference type="GO" id="GO:0003824">
    <property type="term" value="F:catalytic activity"/>
    <property type="evidence" value="ECO:0007669"/>
    <property type="project" value="UniProtKB-ARBA"/>
</dbReference>
<evidence type="ECO:0000313" key="10">
    <source>
        <dbReference type="Proteomes" id="UP000587070"/>
    </source>
</evidence>
<dbReference type="FunFam" id="3.30.70.270:FF:000001">
    <property type="entry name" value="Diguanylate cyclase domain protein"/>
    <property type="match status" value="1"/>
</dbReference>